<dbReference type="InterPro" id="IPR036047">
    <property type="entry name" value="F-box-like_dom_sf"/>
</dbReference>
<dbReference type="EMBL" id="KV425917">
    <property type="protein sequence ID" value="KZV98563.1"/>
    <property type="molecule type" value="Genomic_DNA"/>
</dbReference>
<dbReference type="OrthoDB" id="2750723at2759"/>
<dbReference type="Proteomes" id="UP000077266">
    <property type="component" value="Unassembled WGS sequence"/>
</dbReference>
<dbReference type="Gene3D" id="1.20.1280.50">
    <property type="match status" value="1"/>
</dbReference>
<evidence type="ECO:0000259" key="1">
    <source>
        <dbReference type="PROSITE" id="PS50181"/>
    </source>
</evidence>
<dbReference type="InParanoid" id="A0A165LZV0"/>
<accession>A0A165LZV0</accession>
<feature type="domain" description="F-box" evidence="1">
    <location>
        <begin position="67"/>
        <end position="115"/>
    </location>
</feature>
<evidence type="ECO:0000313" key="3">
    <source>
        <dbReference type="Proteomes" id="UP000077266"/>
    </source>
</evidence>
<dbReference type="SUPFAM" id="SSF52047">
    <property type="entry name" value="RNI-like"/>
    <property type="match status" value="1"/>
</dbReference>
<organism evidence="2 3">
    <name type="scientific">Exidia glandulosa HHB12029</name>
    <dbReference type="NCBI Taxonomy" id="1314781"/>
    <lineage>
        <taxon>Eukaryota</taxon>
        <taxon>Fungi</taxon>
        <taxon>Dikarya</taxon>
        <taxon>Basidiomycota</taxon>
        <taxon>Agaricomycotina</taxon>
        <taxon>Agaricomycetes</taxon>
        <taxon>Auriculariales</taxon>
        <taxon>Exidiaceae</taxon>
        <taxon>Exidia</taxon>
    </lineage>
</organism>
<dbReference type="Pfam" id="PF00646">
    <property type="entry name" value="F-box"/>
    <property type="match status" value="1"/>
</dbReference>
<dbReference type="AlphaFoldDB" id="A0A165LZV0"/>
<sequence>MSESRTLPADCDRILHHAVYDACTAASILLDRDAVQSAITARTGFSLVLDAVWRAYQDYARSHNEAHSPASRLPPEVLCSIFRYLPLAGRISTSHVSHHWRNASLAFPAELWSEIPPTNLLDTLSPLLDRTATLGLPVDLLGVRLPSSDGQRVACLCELLKRHLWHIRTLILDAFCTEGQRGDLASLLESAAPMLRHFYLEINHFARPSFQRGIFTGDAPNLERLELGKYATPLHLPDFADAVAFPRIRHVRIGRVRLCPSEPDEVWSVLPKFPALRSLEIWTTPFRDQSGIQQEKIRPPVALDRLAIRTFDAAELVAFDVQSVLKIRTVCVSPLRSATTLPSTGVVPFLLSDIGEKDLEMECIFRSKSVSIRLRQSGDSARARTRTFLHVEPTVLFLPSFQESTFTVVTSLTLYVSADFKPEAWLQSDVLPCLNVEYLTLAYEVWLQGDAASGFPVVGRTFPRLRTLTLLAARSLGADLDAHSLASMVPSLGYTTPKLQSLTLCGFTVRPSSELLYDVADEVRCTEEGYNSFPDFWADT</sequence>
<dbReference type="SUPFAM" id="SSF81383">
    <property type="entry name" value="F-box domain"/>
    <property type="match status" value="1"/>
</dbReference>
<dbReference type="PROSITE" id="PS50181">
    <property type="entry name" value="FBOX"/>
    <property type="match status" value="1"/>
</dbReference>
<name>A0A165LZV0_EXIGL</name>
<reference evidence="2 3" key="1">
    <citation type="journal article" date="2016" name="Mol. Biol. Evol.">
        <title>Comparative Genomics of Early-Diverging Mushroom-Forming Fungi Provides Insights into the Origins of Lignocellulose Decay Capabilities.</title>
        <authorList>
            <person name="Nagy L.G."/>
            <person name="Riley R."/>
            <person name="Tritt A."/>
            <person name="Adam C."/>
            <person name="Daum C."/>
            <person name="Floudas D."/>
            <person name="Sun H."/>
            <person name="Yadav J.S."/>
            <person name="Pangilinan J."/>
            <person name="Larsson K.H."/>
            <person name="Matsuura K."/>
            <person name="Barry K."/>
            <person name="Labutti K."/>
            <person name="Kuo R."/>
            <person name="Ohm R.A."/>
            <person name="Bhattacharya S.S."/>
            <person name="Shirouzu T."/>
            <person name="Yoshinaga Y."/>
            <person name="Martin F.M."/>
            <person name="Grigoriev I.V."/>
            <person name="Hibbett D.S."/>
        </authorList>
    </citation>
    <scope>NUCLEOTIDE SEQUENCE [LARGE SCALE GENOMIC DNA]</scope>
    <source>
        <strain evidence="2 3">HHB12029</strain>
    </source>
</reference>
<dbReference type="InterPro" id="IPR001810">
    <property type="entry name" value="F-box_dom"/>
</dbReference>
<evidence type="ECO:0000313" key="2">
    <source>
        <dbReference type="EMBL" id="KZV98563.1"/>
    </source>
</evidence>
<keyword evidence="3" id="KW-1185">Reference proteome</keyword>
<proteinExistence type="predicted"/>
<dbReference type="SMART" id="SM00256">
    <property type="entry name" value="FBOX"/>
    <property type="match status" value="1"/>
</dbReference>
<gene>
    <name evidence="2" type="ORF">EXIGLDRAFT_746566</name>
</gene>
<protein>
    <recommendedName>
        <fullName evidence="1">F-box domain-containing protein</fullName>
    </recommendedName>
</protein>